<evidence type="ECO:0008006" key="2">
    <source>
        <dbReference type="Google" id="ProtNLM"/>
    </source>
</evidence>
<dbReference type="GO" id="GO:0000287">
    <property type="term" value="F:magnesium ion binding"/>
    <property type="evidence" value="ECO:0007669"/>
    <property type="project" value="InterPro"/>
</dbReference>
<dbReference type="GO" id="GO:0009307">
    <property type="term" value="P:DNA restriction-modification system"/>
    <property type="evidence" value="ECO:0007669"/>
    <property type="project" value="InterPro"/>
</dbReference>
<dbReference type="GO" id="GO:0003677">
    <property type="term" value="F:DNA binding"/>
    <property type="evidence" value="ECO:0007669"/>
    <property type="project" value="InterPro"/>
</dbReference>
<dbReference type="InterPro" id="IPR011335">
    <property type="entry name" value="Restrct_endonuc-II-like"/>
</dbReference>
<dbReference type="AlphaFoldDB" id="A0A382UC38"/>
<dbReference type="InterPro" id="IPR011338">
    <property type="entry name" value="BamHI/BglII/BstY"/>
</dbReference>
<dbReference type="InterPro" id="IPR015278">
    <property type="entry name" value="BglII-like"/>
</dbReference>
<protein>
    <recommendedName>
        <fullName evidence="2">Restriction endonuclease</fullName>
    </recommendedName>
</protein>
<organism evidence="1">
    <name type="scientific">marine metagenome</name>
    <dbReference type="NCBI Taxonomy" id="408172"/>
    <lineage>
        <taxon>unclassified sequences</taxon>
        <taxon>metagenomes</taxon>
        <taxon>ecological metagenomes</taxon>
    </lineage>
</organism>
<dbReference type="SUPFAM" id="SSF52980">
    <property type="entry name" value="Restriction endonuclease-like"/>
    <property type="match status" value="1"/>
</dbReference>
<gene>
    <name evidence="1" type="ORF">METZ01_LOCUS384165</name>
</gene>
<dbReference type="Gene3D" id="3.40.91.20">
    <property type="match status" value="1"/>
</dbReference>
<accession>A0A382UC38</accession>
<dbReference type="Pfam" id="PF09195">
    <property type="entry name" value="Endonuc-BglII"/>
    <property type="match status" value="1"/>
</dbReference>
<feature type="non-terminal residue" evidence="1">
    <location>
        <position position="122"/>
    </location>
</feature>
<reference evidence="1" key="1">
    <citation type="submission" date="2018-05" db="EMBL/GenBank/DDBJ databases">
        <authorList>
            <person name="Lanie J.A."/>
            <person name="Ng W.-L."/>
            <person name="Kazmierczak K.M."/>
            <person name="Andrzejewski T.M."/>
            <person name="Davidsen T.M."/>
            <person name="Wayne K.J."/>
            <person name="Tettelin H."/>
            <person name="Glass J.I."/>
            <person name="Rusch D."/>
            <person name="Podicherti R."/>
            <person name="Tsui H.-C.T."/>
            <person name="Winkler M.E."/>
        </authorList>
    </citation>
    <scope>NUCLEOTIDE SEQUENCE</scope>
</reference>
<name>A0A382UC38_9ZZZZ</name>
<sequence>MKIIAIHSHKDGLNFLKKNHPTELEEIKLVVKNTDAKKHRTKTSKEITMKGKKLYAPKKLNIEMKEEFEKLGWKAHKIPVTTEVKNPPYKEKFKGSREVDFLKNKVAVEVQFGKYAFMAYDM</sequence>
<evidence type="ECO:0000313" key="1">
    <source>
        <dbReference type="EMBL" id="SVD31311.1"/>
    </source>
</evidence>
<dbReference type="EMBL" id="UINC01142772">
    <property type="protein sequence ID" value="SVD31311.1"/>
    <property type="molecule type" value="Genomic_DNA"/>
</dbReference>
<proteinExistence type="predicted"/>
<dbReference type="GO" id="GO:0009036">
    <property type="term" value="F:type II site-specific deoxyribonuclease activity"/>
    <property type="evidence" value="ECO:0007669"/>
    <property type="project" value="InterPro"/>
</dbReference>